<accession>A0ABR2T447</accession>
<evidence type="ECO:0000256" key="2">
    <source>
        <dbReference type="ARBA" id="ARBA00023242"/>
    </source>
</evidence>
<evidence type="ECO:0000256" key="3">
    <source>
        <dbReference type="SAM" id="MobiDB-lite"/>
    </source>
</evidence>
<feature type="region of interest" description="Disordered" evidence="3">
    <location>
        <begin position="193"/>
        <end position="259"/>
    </location>
</feature>
<protein>
    <recommendedName>
        <fullName evidence="6">Protein kinase domain-containing protein</fullName>
    </recommendedName>
</protein>
<feature type="region of interest" description="Disordered" evidence="3">
    <location>
        <begin position="323"/>
        <end position="346"/>
    </location>
</feature>
<dbReference type="Proteomes" id="UP001396334">
    <property type="component" value="Unassembled WGS sequence"/>
</dbReference>
<organism evidence="4 5">
    <name type="scientific">Hibiscus sabdariffa</name>
    <name type="common">roselle</name>
    <dbReference type="NCBI Taxonomy" id="183260"/>
    <lineage>
        <taxon>Eukaryota</taxon>
        <taxon>Viridiplantae</taxon>
        <taxon>Streptophyta</taxon>
        <taxon>Embryophyta</taxon>
        <taxon>Tracheophyta</taxon>
        <taxon>Spermatophyta</taxon>
        <taxon>Magnoliopsida</taxon>
        <taxon>eudicotyledons</taxon>
        <taxon>Gunneridae</taxon>
        <taxon>Pentapetalae</taxon>
        <taxon>rosids</taxon>
        <taxon>malvids</taxon>
        <taxon>Malvales</taxon>
        <taxon>Malvaceae</taxon>
        <taxon>Malvoideae</taxon>
        <taxon>Hibiscus</taxon>
    </lineage>
</organism>
<evidence type="ECO:0000313" key="4">
    <source>
        <dbReference type="EMBL" id="KAK9032090.1"/>
    </source>
</evidence>
<feature type="compositionally biased region" description="Low complexity" evidence="3">
    <location>
        <begin position="212"/>
        <end position="223"/>
    </location>
</feature>
<gene>
    <name evidence="4" type="ORF">V6N11_056373</name>
</gene>
<name>A0ABR2T447_9ROSI</name>
<evidence type="ECO:0008006" key="6">
    <source>
        <dbReference type="Google" id="ProtNLM"/>
    </source>
</evidence>
<comment type="subcellular location">
    <subcellularLocation>
        <location evidence="1">Nucleus</location>
    </subcellularLocation>
</comment>
<keyword evidence="5" id="KW-1185">Reference proteome</keyword>
<feature type="compositionally biased region" description="Polar residues" evidence="3">
    <location>
        <begin position="194"/>
        <end position="206"/>
    </location>
</feature>
<dbReference type="PANTHER" id="PTHR33172:SF29">
    <property type="entry name" value="OS06G0559400 PROTEIN"/>
    <property type="match status" value="1"/>
</dbReference>
<comment type="caution">
    <text evidence="4">The sequence shown here is derived from an EMBL/GenBank/DDBJ whole genome shotgun (WGS) entry which is preliminary data.</text>
</comment>
<evidence type="ECO:0000313" key="5">
    <source>
        <dbReference type="Proteomes" id="UP001396334"/>
    </source>
</evidence>
<sequence>MKGKKPPLKLSLPSQANPITSIKNVIVQDDESLLNQKGSCSISEEKECPVDFELSLDDLETVKVIGKGSGGGTVYLVLEYMDRGSLADVVRQVKTIAEPYLAAMSRCSLAPQDRTEGYGGWDLGLTASLLHGEFRHGGTGVCYRTFPVYAIRRPGKLSRLFCALGGNCAKSSTNCSNRSILSRVLLISPPVYASPSSHSRTDTTAESCGAPQVDVSSQQMSDSGHSTEIMGHSNEQVEESATAQPCGNTYEEDLAPEDNNSMAQGQTIEEDDDVTGDNVPDNVPKVNVPESGPEIVPASSTGHAAVNVHPMITRRKNAYRRALKREHHPWNSRDAESAATLPSSSSNGPLYELSEIMAQLRIKRGLSKHYQGKSRSFTVLASVKSIGDLPKKAISVRSRAKMKPCKSHGWGLDGHHNNKPFSPTAKILKKGSNRFCFVSSSSSLAR</sequence>
<dbReference type="PANTHER" id="PTHR33172">
    <property type="entry name" value="OS08G0516900 PROTEIN"/>
    <property type="match status" value="1"/>
</dbReference>
<dbReference type="EMBL" id="JBBPBN010000009">
    <property type="protein sequence ID" value="KAK9032090.1"/>
    <property type="molecule type" value="Genomic_DNA"/>
</dbReference>
<dbReference type="InterPro" id="IPR051992">
    <property type="entry name" value="OxStress_Response_Reg"/>
</dbReference>
<keyword evidence="2" id="KW-0539">Nucleus</keyword>
<proteinExistence type="predicted"/>
<reference evidence="4 5" key="1">
    <citation type="journal article" date="2024" name="G3 (Bethesda)">
        <title>Genome assembly of Hibiscus sabdariffa L. provides insights into metabolisms of medicinal natural products.</title>
        <authorList>
            <person name="Kim T."/>
        </authorList>
    </citation>
    <scope>NUCLEOTIDE SEQUENCE [LARGE SCALE GENOMIC DNA]</scope>
    <source>
        <strain evidence="4">TK-2024</strain>
        <tissue evidence="4">Old leaves</tissue>
    </source>
</reference>
<evidence type="ECO:0000256" key="1">
    <source>
        <dbReference type="ARBA" id="ARBA00004123"/>
    </source>
</evidence>